<comment type="caution">
    <text evidence="2">The sequence shown here is derived from an EMBL/GenBank/DDBJ whole genome shotgun (WGS) entry which is preliminary data.</text>
</comment>
<dbReference type="RefSeq" id="WP_338390315.1">
    <property type="nucleotide sequence ID" value="NZ_AP025305.1"/>
</dbReference>
<sequence>MNISNEIIPKILPFIFIGIWVFVSYMISKMGWSDLVEKYKMNNRFTGKRVGIISASVNASNYQNCLILKYNDDGLYLKTTIFFKLFHPPIFIPWTEVKSVREKKILFTRYNELIIGDPFIATIKLRAKTYRKIQNSHLSSIT</sequence>
<protein>
    <submittedName>
        <fullName evidence="2">Uncharacterized protein</fullName>
    </submittedName>
</protein>
<evidence type="ECO:0000256" key="1">
    <source>
        <dbReference type="SAM" id="Phobius"/>
    </source>
</evidence>
<keyword evidence="1" id="KW-0812">Transmembrane</keyword>
<name>A0AAE3XS58_9BACT</name>
<keyword evidence="1" id="KW-0472">Membrane</keyword>
<evidence type="ECO:0000313" key="2">
    <source>
        <dbReference type="EMBL" id="MDR6241103.1"/>
    </source>
</evidence>
<keyword evidence="1" id="KW-1133">Transmembrane helix</keyword>
<keyword evidence="3" id="KW-1185">Reference proteome</keyword>
<proteinExistence type="predicted"/>
<dbReference type="EMBL" id="JAVDQD010000006">
    <property type="protein sequence ID" value="MDR6241103.1"/>
    <property type="molecule type" value="Genomic_DNA"/>
</dbReference>
<dbReference type="AlphaFoldDB" id="A0AAE3XS58"/>
<accession>A0AAE3XS58</accession>
<organism evidence="2 3">
    <name type="scientific">Aureibacter tunicatorum</name>
    <dbReference type="NCBI Taxonomy" id="866807"/>
    <lineage>
        <taxon>Bacteria</taxon>
        <taxon>Pseudomonadati</taxon>
        <taxon>Bacteroidota</taxon>
        <taxon>Cytophagia</taxon>
        <taxon>Cytophagales</taxon>
        <taxon>Persicobacteraceae</taxon>
        <taxon>Aureibacter</taxon>
    </lineage>
</organism>
<evidence type="ECO:0000313" key="3">
    <source>
        <dbReference type="Proteomes" id="UP001185092"/>
    </source>
</evidence>
<dbReference type="Proteomes" id="UP001185092">
    <property type="component" value="Unassembled WGS sequence"/>
</dbReference>
<reference evidence="2" key="1">
    <citation type="submission" date="2023-07" db="EMBL/GenBank/DDBJ databases">
        <title>Genomic Encyclopedia of Type Strains, Phase IV (KMG-IV): sequencing the most valuable type-strain genomes for metagenomic binning, comparative biology and taxonomic classification.</title>
        <authorList>
            <person name="Goeker M."/>
        </authorList>
    </citation>
    <scope>NUCLEOTIDE SEQUENCE</scope>
    <source>
        <strain evidence="2">DSM 26174</strain>
    </source>
</reference>
<feature type="transmembrane region" description="Helical" evidence="1">
    <location>
        <begin position="12"/>
        <end position="32"/>
    </location>
</feature>
<gene>
    <name evidence="2" type="ORF">HNQ88_004179</name>
</gene>